<dbReference type="GO" id="GO:0006820">
    <property type="term" value="P:monoatomic anion transport"/>
    <property type="evidence" value="ECO:0007669"/>
    <property type="project" value="TreeGrafter"/>
</dbReference>
<evidence type="ECO:0000256" key="4">
    <source>
        <dbReference type="SAM" id="Phobius"/>
    </source>
</evidence>
<dbReference type="PANTHER" id="PTHR31618:SF1">
    <property type="entry name" value="EF-HAND DOMAIN-CONTAINING PROTEIN"/>
    <property type="match status" value="1"/>
</dbReference>
<keyword evidence="4" id="KW-1133">Transmembrane helix</keyword>
<comment type="caution">
    <text evidence="6">The sequence shown here is derived from an EMBL/GenBank/DDBJ whole genome shotgun (WGS) entry which is preliminary data.</text>
</comment>
<evidence type="ECO:0000256" key="2">
    <source>
        <dbReference type="ARBA" id="ARBA00008017"/>
    </source>
</evidence>
<feature type="transmembrane region" description="Helical" evidence="4">
    <location>
        <begin position="32"/>
        <end position="57"/>
    </location>
</feature>
<sequence>MQNDEFDWYEDTMDAESIKDEIPAFYKYARSFVLSGLLTSASLTLAAFSMENFYIYFLQKSLYAKINQVDMREKILHAMKNYIYEIFEVSSSESYSRGCLDLICGGYYGDSASDNRSHIDLHHKSMETTEISDLFLQKPEIYNVFDAKTLARDVFLKASSDGNKLTFEDFSSIFPNKQVSLQAFSFFDTSNDKEISRKDFRDTIVSFFVERMNLERNIEIAEKFVEIVGDVLYVSMFGFLLLAYLVIFGIQLKDLLAFSLSSALVLHFLISGMATDLYFNVVFVLSHPFDVGDDVIVDGTDLKVFEIGLSNTSFLGSNGGKIKYLNSSLWKKSIINMTRAPEKKMVFQFTLDPYISGEVYQKLCNKISKFLSLHHFDFHEKFFLESTSENFISIDKLNCRLVLLCRSYKTRAKKFYLRVEFSKFINEAFDELGIKHLA</sequence>
<dbReference type="GO" id="GO:0005886">
    <property type="term" value="C:plasma membrane"/>
    <property type="evidence" value="ECO:0007669"/>
    <property type="project" value="TreeGrafter"/>
</dbReference>
<evidence type="ECO:0000256" key="3">
    <source>
        <dbReference type="ARBA" id="ARBA00022837"/>
    </source>
</evidence>
<dbReference type="InterPro" id="IPR010920">
    <property type="entry name" value="LSM_dom_sf"/>
</dbReference>
<dbReference type="PANTHER" id="PTHR31618">
    <property type="entry name" value="MECHANOSENSITIVE ION CHANNEL PROTEIN 5"/>
    <property type="match status" value="1"/>
</dbReference>
<dbReference type="GO" id="GO:0005509">
    <property type="term" value="F:calcium ion binding"/>
    <property type="evidence" value="ECO:0007669"/>
    <property type="project" value="InterPro"/>
</dbReference>
<accession>A0AAW2H6I0</accession>
<gene>
    <name evidence="6" type="ORF">PYX00_010965</name>
</gene>
<dbReference type="InterPro" id="IPR002048">
    <property type="entry name" value="EF_hand_dom"/>
</dbReference>
<dbReference type="AlphaFoldDB" id="A0AAW2H6I0"/>
<dbReference type="GO" id="GO:0008381">
    <property type="term" value="F:mechanosensitive monoatomic ion channel activity"/>
    <property type="evidence" value="ECO:0007669"/>
    <property type="project" value="TreeGrafter"/>
</dbReference>
<feature type="transmembrane region" description="Helical" evidence="4">
    <location>
        <begin position="256"/>
        <end position="279"/>
    </location>
</feature>
<reference evidence="6" key="1">
    <citation type="journal article" date="2024" name="Gigascience">
        <title>Chromosome-level genome of the poultry shaft louse Menopon gallinae provides insight into the host-switching and adaptive evolution of parasitic lice.</title>
        <authorList>
            <person name="Xu Y."/>
            <person name="Ma L."/>
            <person name="Liu S."/>
            <person name="Liang Y."/>
            <person name="Liu Q."/>
            <person name="He Z."/>
            <person name="Tian L."/>
            <person name="Duan Y."/>
            <person name="Cai W."/>
            <person name="Li H."/>
            <person name="Song F."/>
        </authorList>
    </citation>
    <scope>NUCLEOTIDE SEQUENCE</scope>
    <source>
        <strain evidence="6">Cailab_2023a</strain>
    </source>
</reference>
<dbReference type="Pfam" id="PF00924">
    <property type="entry name" value="MS_channel_2nd"/>
    <property type="match status" value="1"/>
</dbReference>
<dbReference type="InterPro" id="IPR006685">
    <property type="entry name" value="MscS_channel_2nd"/>
</dbReference>
<dbReference type="SUPFAM" id="SSF50182">
    <property type="entry name" value="Sm-like ribonucleoproteins"/>
    <property type="match status" value="1"/>
</dbReference>
<dbReference type="EMBL" id="JARGDH010000040">
    <property type="protein sequence ID" value="KAL0264011.1"/>
    <property type="molecule type" value="Genomic_DNA"/>
</dbReference>
<comment type="subcellular location">
    <subcellularLocation>
        <location evidence="1">Membrane</location>
        <topology evidence="1">Multi-pass membrane protein</topology>
    </subcellularLocation>
</comment>
<dbReference type="InterPro" id="IPR016688">
    <property type="entry name" value="MscS-like_plants/fungi"/>
</dbReference>
<protein>
    <recommendedName>
        <fullName evidence="5">EF-hand domain-containing protein</fullName>
    </recommendedName>
</protein>
<dbReference type="InterPro" id="IPR011992">
    <property type="entry name" value="EF-hand-dom_pair"/>
</dbReference>
<dbReference type="PROSITE" id="PS50222">
    <property type="entry name" value="EF_HAND_2"/>
    <property type="match status" value="1"/>
</dbReference>
<proteinExistence type="inferred from homology"/>
<organism evidence="6">
    <name type="scientific">Menopon gallinae</name>
    <name type="common">poultry shaft louse</name>
    <dbReference type="NCBI Taxonomy" id="328185"/>
    <lineage>
        <taxon>Eukaryota</taxon>
        <taxon>Metazoa</taxon>
        <taxon>Ecdysozoa</taxon>
        <taxon>Arthropoda</taxon>
        <taxon>Hexapoda</taxon>
        <taxon>Insecta</taxon>
        <taxon>Pterygota</taxon>
        <taxon>Neoptera</taxon>
        <taxon>Paraneoptera</taxon>
        <taxon>Psocodea</taxon>
        <taxon>Troctomorpha</taxon>
        <taxon>Phthiraptera</taxon>
        <taxon>Amblycera</taxon>
        <taxon>Menoponidae</taxon>
        <taxon>Menopon</taxon>
    </lineage>
</organism>
<dbReference type="PROSITE" id="PS00018">
    <property type="entry name" value="EF_HAND_1"/>
    <property type="match status" value="1"/>
</dbReference>
<dbReference type="InterPro" id="IPR018247">
    <property type="entry name" value="EF_Hand_1_Ca_BS"/>
</dbReference>
<keyword evidence="3" id="KW-0106">Calcium</keyword>
<evidence type="ECO:0000256" key="1">
    <source>
        <dbReference type="ARBA" id="ARBA00004141"/>
    </source>
</evidence>
<evidence type="ECO:0000259" key="5">
    <source>
        <dbReference type="PROSITE" id="PS50222"/>
    </source>
</evidence>
<feature type="transmembrane region" description="Helical" evidence="4">
    <location>
        <begin position="231"/>
        <end position="250"/>
    </location>
</feature>
<dbReference type="SUPFAM" id="SSF47473">
    <property type="entry name" value="EF-hand"/>
    <property type="match status" value="1"/>
</dbReference>
<comment type="similarity">
    <text evidence="2">Belongs to the MscS (TC 1.A.23) family.</text>
</comment>
<keyword evidence="4" id="KW-0472">Membrane</keyword>
<evidence type="ECO:0000313" key="6">
    <source>
        <dbReference type="EMBL" id="KAL0264011.1"/>
    </source>
</evidence>
<name>A0AAW2H6I0_9NEOP</name>
<keyword evidence="4" id="KW-0812">Transmembrane</keyword>
<feature type="domain" description="EF-hand" evidence="5">
    <location>
        <begin position="175"/>
        <end position="210"/>
    </location>
</feature>